<gene>
    <name evidence="1" type="ORF">R0G89_00895</name>
</gene>
<dbReference type="Proteomes" id="UP001280897">
    <property type="component" value="Unassembled WGS sequence"/>
</dbReference>
<comment type="caution">
    <text evidence="1">The sequence shown here is derived from an EMBL/GenBank/DDBJ whole genome shotgun (WGS) entry which is preliminary data.</text>
</comment>
<sequence>MKLIQRIGKMNNGYKSGYQDGQKEALLELGRKLRAMSEPLFQKLMKEQKFSDSDDIRLEVLNEIADWEKEMLEAVIDD</sequence>
<evidence type="ECO:0000313" key="1">
    <source>
        <dbReference type="EMBL" id="MDV2620294.1"/>
    </source>
</evidence>
<dbReference type="EMBL" id="JAWJAV010000001">
    <property type="protein sequence ID" value="MDV2620294.1"/>
    <property type="molecule type" value="Genomic_DNA"/>
</dbReference>
<evidence type="ECO:0000313" key="2">
    <source>
        <dbReference type="Proteomes" id="UP001280897"/>
    </source>
</evidence>
<accession>A0AAW8YFJ4</accession>
<protein>
    <recommendedName>
        <fullName evidence="3">DUF4351 domain-containing protein</fullName>
    </recommendedName>
</protein>
<reference evidence="1" key="1">
    <citation type="journal article" date="2023" name="PeerJ">
        <title>Selection and evaluation of lactic acid bacteria from chicken feces in Thailand as potential probiotics.</title>
        <authorList>
            <person name="Khurajog B."/>
            <person name="Disastra Y."/>
            <person name="Lawwyne L.D."/>
            <person name="Sirichokchatchawan W."/>
            <person name="Niyomtham W."/>
            <person name="Yindee J."/>
            <person name="Hampson D.J."/>
            <person name="Prapasarakul N."/>
        </authorList>
    </citation>
    <scope>NUCLEOTIDE SEQUENCE</scope>
    <source>
        <strain evidence="1">BF9</strain>
    </source>
</reference>
<name>A0AAW8YFJ4_PEDAC</name>
<organism evidence="1 2">
    <name type="scientific">Pediococcus acidilactici</name>
    <dbReference type="NCBI Taxonomy" id="1254"/>
    <lineage>
        <taxon>Bacteria</taxon>
        <taxon>Bacillati</taxon>
        <taxon>Bacillota</taxon>
        <taxon>Bacilli</taxon>
        <taxon>Lactobacillales</taxon>
        <taxon>Lactobacillaceae</taxon>
        <taxon>Pediococcus</taxon>
        <taxon>Pediococcus acidilactici group</taxon>
    </lineage>
</organism>
<dbReference type="RefSeq" id="WP_052017553.1">
    <property type="nucleotide sequence ID" value="NZ_CP050079.1"/>
</dbReference>
<dbReference type="AlphaFoldDB" id="A0AAW8YFJ4"/>
<evidence type="ECO:0008006" key="3">
    <source>
        <dbReference type="Google" id="ProtNLM"/>
    </source>
</evidence>
<reference evidence="1" key="2">
    <citation type="submission" date="2023-10" db="EMBL/GenBank/DDBJ databases">
        <authorList>
            <person name="Khurajog B."/>
        </authorList>
    </citation>
    <scope>NUCLEOTIDE SEQUENCE</scope>
    <source>
        <strain evidence="1">BF9</strain>
    </source>
</reference>
<proteinExistence type="predicted"/>
<dbReference type="GeneID" id="57365790"/>